<dbReference type="InterPro" id="IPR027417">
    <property type="entry name" value="P-loop_NTPase"/>
</dbReference>
<keyword evidence="3" id="KW-1185">Reference proteome</keyword>
<evidence type="ECO:0000313" key="2">
    <source>
        <dbReference type="EMBL" id="MDJ1180258.1"/>
    </source>
</evidence>
<dbReference type="RefSeq" id="WP_283763559.1">
    <property type="nucleotide sequence ID" value="NZ_JAQPOK010000113.1"/>
</dbReference>
<dbReference type="InterPro" id="IPR017575">
    <property type="entry name" value="CRISPR-assoc_helicase_Cas3"/>
</dbReference>
<dbReference type="Proteomes" id="UP001231370">
    <property type="component" value="Unassembled WGS sequence"/>
</dbReference>
<organism evidence="2 3">
    <name type="scientific">Roseofilum halophilum BLCC-M91</name>
    <dbReference type="NCBI Taxonomy" id="3022259"/>
    <lineage>
        <taxon>Bacteria</taxon>
        <taxon>Bacillati</taxon>
        <taxon>Cyanobacteriota</taxon>
        <taxon>Cyanophyceae</taxon>
        <taxon>Desertifilales</taxon>
        <taxon>Desertifilaceae</taxon>
        <taxon>Roseofilum</taxon>
        <taxon>Roseofilum halophilum</taxon>
    </lineage>
</organism>
<proteinExistence type="predicted"/>
<dbReference type="Pfam" id="PF00270">
    <property type="entry name" value="DEAD"/>
    <property type="match status" value="1"/>
</dbReference>
<dbReference type="PROSITE" id="PS51192">
    <property type="entry name" value="HELICASE_ATP_BIND_1"/>
    <property type="match status" value="1"/>
</dbReference>
<dbReference type="InterPro" id="IPR011545">
    <property type="entry name" value="DEAD/DEAH_box_helicase_dom"/>
</dbReference>
<feature type="domain" description="Helicase ATP-binding" evidence="1">
    <location>
        <begin position="39"/>
        <end position="230"/>
    </location>
</feature>
<protein>
    <submittedName>
        <fullName evidence="2">Type I-D CRISPR-associated helicase Cas3</fullName>
    </submittedName>
</protein>
<reference evidence="2 3" key="1">
    <citation type="submission" date="2023-01" db="EMBL/GenBank/DDBJ databases">
        <title>Novel diversity within Roseofilum (Cyanobacteria; Desertifilaceae) from marine benthic mats with descriptions of four novel species.</title>
        <authorList>
            <person name="Wang Y."/>
            <person name="Berthold D.E."/>
            <person name="Hu J."/>
            <person name="Lefler F.W."/>
            <person name="Laughinghouse H.D. IV."/>
        </authorList>
    </citation>
    <scope>NUCLEOTIDE SEQUENCE [LARGE SCALE GENOMIC DNA]</scope>
    <source>
        <strain evidence="2 3">BLCC-M91</strain>
    </source>
</reference>
<accession>A0ABT7BM30</accession>
<dbReference type="EMBL" id="JAQPOK010000113">
    <property type="protein sequence ID" value="MDJ1180258.1"/>
    <property type="molecule type" value="Genomic_DNA"/>
</dbReference>
<name>A0ABT7BM30_9CYAN</name>
<sequence>MINLNILPVALEQIKTDEWLAGKHPYQYQWEAYKLISEAFESKRTLCLFLITPTGSGKTLTSYGYSINTGKPMFGVYPTNELLADQERTLLEEYEKVGSNRVIRVDSKALDEWQINLELQRHSQTLETLLNYKPVLLTNPDILFYVAFGLYPKINSLRQRLWELVGSYRLFAFDEFHLYNVKQQADTAYFVGALNAINSEVGRVFIFASATPNLEMVNLLRDKLGLWVEVVESHPSDNPDARIIAHPVNLKLVPAELNRWQGLQALDESFDEIESFNQQYSDARYVAIFDSVAAAIGAAKRFINAFDFDLVGEIHGLSSTVMRQEALAKKVTIGTSTIEVGVDFKNKFEKDFLTLEARTSSQFIQRFGRIARHSKSLSIPNEVLALVPDYVYNFLGEKTQSNPTLTRDELRELIEEAYRQPQEFKGYLAKHACVEMIEATNLVLAMFQPDTKPQIKEEITKVIENLTGKDYSKAQKKRWRYENELILKPLLTFRGNGFEAAIIDERDDKDIGFPVKRYNLMFLLRRGVFQELDEKTFVAKLDNICSGKPEWFYEVQREKRFAKLIESSPEKLLGVYGFLKLIGLIDESQKTRQVWFEIPEDNISGKVGQVTTFKDLEIKTHPKIPIRLLQRTLNRKTFVAWVIDSHPKAIKLGRALPPLFEVYELKVILPGGSLSSQSWSIAFNQDAFFLDSLYWNLKK</sequence>
<dbReference type="NCBIfam" id="TIGR03158">
    <property type="entry name" value="cas3_cyano"/>
    <property type="match status" value="1"/>
</dbReference>
<dbReference type="SMART" id="SM00487">
    <property type="entry name" value="DEXDc"/>
    <property type="match status" value="1"/>
</dbReference>
<dbReference type="InterPro" id="IPR014001">
    <property type="entry name" value="Helicase_ATP-bd"/>
</dbReference>
<comment type="caution">
    <text evidence="2">The sequence shown here is derived from an EMBL/GenBank/DDBJ whole genome shotgun (WGS) entry which is preliminary data.</text>
</comment>
<dbReference type="SUPFAM" id="SSF52540">
    <property type="entry name" value="P-loop containing nucleoside triphosphate hydrolases"/>
    <property type="match status" value="1"/>
</dbReference>
<evidence type="ECO:0000259" key="1">
    <source>
        <dbReference type="PROSITE" id="PS51192"/>
    </source>
</evidence>
<evidence type="ECO:0000313" key="3">
    <source>
        <dbReference type="Proteomes" id="UP001231370"/>
    </source>
</evidence>
<dbReference type="Gene3D" id="3.40.50.300">
    <property type="entry name" value="P-loop containing nucleotide triphosphate hydrolases"/>
    <property type="match status" value="1"/>
</dbReference>
<gene>
    <name evidence="2" type="primary">cas3</name>
    <name evidence="2" type="ORF">PJF56_15445</name>
</gene>